<dbReference type="RefSeq" id="WP_095795009.1">
    <property type="nucleotide sequence ID" value="NZ_NSFD01000005.1"/>
</dbReference>
<evidence type="ECO:0000313" key="1">
    <source>
        <dbReference type="EMBL" id="PBA27914.1"/>
    </source>
</evidence>
<dbReference type="Proteomes" id="UP000217768">
    <property type="component" value="Unassembled WGS sequence"/>
</dbReference>
<comment type="caution">
    <text evidence="1">The sequence shown here is derived from an EMBL/GenBank/DDBJ whole genome shotgun (WGS) entry which is preliminary data.</text>
</comment>
<accession>A0A2A2ZN53</accession>
<protein>
    <submittedName>
        <fullName evidence="1">Uncharacterized protein</fullName>
    </submittedName>
</protein>
<dbReference type="AlphaFoldDB" id="A0A2A2ZN53"/>
<reference evidence="1 2" key="1">
    <citation type="submission" date="2017-08" db="EMBL/GenBank/DDBJ databases">
        <title>Phylogenetic analysis of Mycobacterium avium complex whole genomes.</title>
        <authorList>
            <person name="Caverly L.J."/>
            <person name="Spilker T."/>
            <person name="Lipuma J."/>
        </authorList>
    </citation>
    <scope>NUCLEOTIDE SEQUENCE [LARGE SCALE GENOMIC DNA]</scope>
    <source>
        <strain evidence="1 2">FLAC0165</strain>
    </source>
</reference>
<evidence type="ECO:0000313" key="2">
    <source>
        <dbReference type="Proteomes" id="UP000217768"/>
    </source>
</evidence>
<proteinExistence type="predicted"/>
<name>A0A2A2ZN53_MYCAV</name>
<gene>
    <name evidence="1" type="ORF">CKJ66_04745</name>
</gene>
<sequence length="331" mass="35850">MITTAMVVAIGVTAASCIFGRRGDAEDLDRHVRAMPGVADTDMTYVNSFTSGERFDLNVTLRQDITESQIRDIGEFFASRTDETGLADRSAELWLRMPIVPPPAPNNLYAPDHQSASFSRGYYSTAHSPSGDQIADAAAAWLRMTRSPIVANASLTAPTWGGAGDSRRVTITLKPTATQAEALALQAGEPMLSDADWGISIQDDPTSRPHEYFASPRPPSDDDLRTWREVSALIGYYYEATAEANVPAAAGQQAETVVQFAIATDAGSQPRARQIAFGVPTLLQRLGRPVAVTIRTVDGPAEFIVGGCYRHDEKHHRLPLELDLSAAFEKC</sequence>
<organism evidence="1 2">
    <name type="scientific">Mycobacterium avium</name>
    <dbReference type="NCBI Taxonomy" id="1764"/>
    <lineage>
        <taxon>Bacteria</taxon>
        <taxon>Bacillati</taxon>
        <taxon>Actinomycetota</taxon>
        <taxon>Actinomycetes</taxon>
        <taxon>Mycobacteriales</taxon>
        <taxon>Mycobacteriaceae</taxon>
        <taxon>Mycobacterium</taxon>
        <taxon>Mycobacterium avium complex (MAC)</taxon>
    </lineage>
</organism>
<dbReference type="EMBL" id="NSFD01000005">
    <property type="protein sequence ID" value="PBA27914.1"/>
    <property type="molecule type" value="Genomic_DNA"/>
</dbReference>